<accession>A0A8X7C777</accession>
<gene>
    <name evidence="1" type="ORF">TNIN_136891</name>
</gene>
<evidence type="ECO:0000313" key="2">
    <source>
        <dbReference type="Proteomes" id="UP000886998"/>
    </source>
</evidence>
<dbReference type="Proteomes" id="UP000886998">
    <property type="component" value="Unassembled WGS sequence"/>
</dbReference>
<proteinExistence type="predicted"/>
<evidence type="ECO:0000313" key="1">
    <source>
        <dbReference type="EMBL" id="GFY58365.1"/>
    </source>
</evidence>
<dbReference type="EMBL" id="BMAV01012040">
    <property type="protein sequence ID" value="GFY58365.1"/>
    <property type="molecule type" value="Genomic_DNA"/>
</dbReference>
<protein>
    <submittedName>
        <fullName evidence="1">Uncharacterized protein</fullName>
    </submittedName>
</protein>
<reference evidence="1" key="1">
    <citation type="submission" date="2020-08" db="EMBL/GenBank/DDBJ databases">
        <title>Multicomponent nature underlies the extraordinary mechanical properties of spider dragline silk.</title>
        <authorList>
            <person name="Kono N."/>
            <person name="Nakamura H."/>
            <person name="Mori M."/>
            <person name="Yoshida Y."/>
            <person name="Ohtoshi R."/>
            <person name="Malay A.D."/>
            <person name="Moran D.A.P."/>
            <person name="Tomita M."/>
            <person name="Numata K."/>
            <person name="Arakawa K."/>
        </authorList>
    </citation>
    <scope>NUCLEOTIDE SEQUENCE</scope>
</reference>
<dbReference type="AlphaFoldDB" id="A0A8X7C777"/>
<sequence>MKSNRFTGSVELSSKFTTRLTTVLNGRLQGFAIQGLWSSYSSFITEGQIYPPEFLKPMPCRTFIDSNVPKRLTYSAT</sequence>
<name>A0A8X7C777_9ARAC</name>
<keyword evidence="2" id="KW-1185">Reference proteome</keyword>
<organism evidence="1 2">
    <name type="scientific">Trichonephila inaurata madagascariensis</name>
    <dbReference type="NCBI Taxonomy" id="2747483"/>
    <lineage>
        <taxon>Eukaryota</taxon>
        <taxon>Metazoa</taxon>
        <taxon>Ecdysozoa</taxon>
        <taxon>Arthropoda</taxon>
        <taxon>Chelicerata</taxon>
        <taxon>Arachnida</taxon>
        <taxon>Araneae</taxon>
        <taxon>Araneomorphae</taxon>
        <taxon>Entelegynae</taxon>
        <taxon>Araneoidea</taxon>
        <taxon>Nephilidae</taxon>
        <taxon>Trichonephila</taxon>
        <taxon>Trichonephila inaurata</taxon>
    </lineage>
</organism>
<comment type="caution">
    <text evidence="1">The sequence shown here is derived from an EMBL/GenBank/DDBJ whole genome shotgun (WGS) entry which is preliminary data.</text>
</comment>